<dbReference type="PANTHER" id="PTHR10815">
    <property type="entry name" value="METHYLATED-DNA--PROTEIN-CYSTEINE METHYLTRANSFERASE"/>
    <property type="match status" value="1"/>
</dbReference>
<dbReference type="GO" id="GO:0003908">
    <property type="term" value="F:methylated-DNA-[protein]-cysteine S-methyltransferase activity"/>
    <property type="evidence" value="ECO:0007669"/>
    <property type="project" value="UniProtKB-EC"/>
</dbReference>
<dbReference type="InterPro" id="IPR036388">
    <property type="entry name" value="WH-like_DNA-bd_sf"/>
</dbReference>
<evidence type="ECO:0000256" key="7">
    <source>
        <dbReference type="ARBA" id="ARBA00023204"/>
    </source>
</evidence>
<dbReference type="SUPFAM" id="SSF46767">
    <property type="entry name" value="Methylated DNA-protein cysteine methyltransferase, C-terminal domain"/>
    <property type="match status" value="1"/>
</dbReference>
<proteinExistence type="inferred from homology"/>
<dbReference type="InterPro" id="IPR014048">
    <property type="entry name" value="MethylDNA_cys_MeTrfase_DNA-bd"/>
</dbReference>
<dbReference type="FunFam" id="1.10.10.10:FF:000214">
    <property type="entry name" value="Methylated-DNA--protein-cysteine methyltransferase"/>
    <property type="match status" value="1"/>
</dbReference>
<evidence type="ECO:0000256" key="6">
    <source>
        <dbReference type="ARBA" id="ARBA00022763"/>
    </source>
</evidence>
<accession>A0A833JB26</accession>
<protein>
    <recommendedName>
        <fullName evidence="3">methylated-DNA--[protein]-cysteine S-methyltransferase</fullName>
        <ecNumber evidence="3">2.1.1.63</ecNumber>
    </recommendedName>
</protein>
<dbReference type="NCBIfam" id="TIGR00589">
    <property type="entry name" value="ogt"/>
    <property type="match status" value="1"/>
</dbReference>
<dbReference type="AlphaFoldDB" id="A0A833JB26"/>
<dbReference type="Gene3D" id="1.10.10.10">
    <property type="entry name" value="Winged helix-like DNA-binding domain superfamily/Winged helix DNA-binding domain"/>
    <property type="match status" value="1"/>
</dbReference>
<organism evidence="10 11">
    <name type="scientific">Fluviispira multicolorata</name>
    <dbReference type="NCBI Taxonomy" id="2654512"/>
    <lineage>
        <taxon>Bacteria</taxon>
        <taxon>Pseudomonadati</taxon>
        <taxon>Bdellovibrionota</taxon>
        <taxon>Oligoflexia</taxon>
        <taxon>Silvanigrellales</taxon>
        <taxon>Silvanigrellaceae</taxon>
        <taxon>Fluviispira</taxon>
    </lineage>
</organism>
<sequence length="201" mass="23339">MYSDTDFIYKSIHNFADYIKNKNIFYVSGNSNFGYYFCIFENENILNLFFINEKDLAKIISDFELKFNNSLSFLKRDINLFFDMNLEIKNKNTKFILFGTNFQLKVWRALVNISFGEKISYSVLSESINKAKSSRAVANAIGKNPISYFMPCHRIVRKDGSLGGYRWGIHIKKRMLDFEQSKAALSFPLGSSDSLHIKSDF</sequence>
<dbReference type="Pfam" id="PF01035">
    <property type="entry name" value="DNA_binding_1"/>
    <property type="match status" value="1"/>
</dbReference>
<comment type="catalytic activity">
    <reaction evidence="8">
        <text>a 6-O-methyl-2'-deoxyguanosine in DNA + L-cysteinyl-[protein] = S-methyl-L-cysteinyl-[protein] + a 2'-deoxyguanosine in DNA</text>
        <dbReference type="Rhea" id="RHEA:24000"/>
        <dbReference type="Rhea" id="RHEA-COMP:10131"/>
        <dbReference type="Rhea" id="RHEA-COMP:10132"/>
        <dbReference type="Rhea" id="RHEA-COMP:11367"/>
        <dbReference type="Rhea" id="RHEA-COMP:11368"/>
        <dbReference type="ChEBI" id="CHEBI:29950"/>
        <dbReference type="ChEBI" id="CHEBI:82612"/>
        <dbReference type="ChEBI" id="CHEBI:85445"/>
        <dbReference type="ChEBI" id="CHEBI:85448"/>
        <dbReference type="EC" id="2.1.1.63"/>
    </reaction>
</comment>
<name>A0A833JB26_9BACT</name>
<evidence type="ECO:0000256" key="1">
    <source>
        <dbReference type="ARBA" id="ARBA00001286"/>
    </source>
</evidence>
<feature type="domain" description="Methylated-DNA-[protein]-cysteine S-methyltransferase DNA binding" evidence="9">
    <location>
        <begin position="101"/>
        <end position="180"/>
    </location>
</feature>
<dbReference type="Proteomes" id="UP000442694">
    <property type="component" value="Unassembled WGS sequence"/>
</dbReference>
<evidence type="ECO:0000256" key="5">
    <source>
        <dbReference type="ARBA" id="ARBA00022679"/>
    </source>
</evidence>
<comment type="caution">
    <text evidence="10">The sequence shown here is derived from an EMBL/GenBank/DDBJ whole genome shotgun (WGS) entry which is preliminary data.</text>
</comment>
<reference evidence="10 11" key="1">
    <citation type="submission" date="2019-10" db="EMBL/GenBank/DDBJ databases">
        <title>New genus of Silvanigrellaceae.</title>
        <authorList>
            <person name="Pitt A."/>
            <person name="Hahn M.W."/>
        </authorList>
    </citation>
    <scope>NUCLEOTIDE SEQUENCE [LARGE SCALE GENOMIC DNA]</scope>
    <source>
        <strain evidence="10 11">33A1-SZDP</strain>
    </source>
</reference>
<evidence type="ECO:0000313" key="11">
    <source>
        <dbReference type="Proteomes" id="UP000442694"/>
    </source>
</evidence>
<dbReference type="PROSITE" id="PS00374">
    <property type="entry name" value="MGMT"/>
    <property type="match status" value="1"/>
</dbReference>
<evidence type="ECO:0000313" key="10">
    <source>
        <dbReference type="EMBL" id="KAB8028568.1"/>
    </source>
</evidence>
<dbReference type="GO" id="GO:0006281">
    <property type="term" value="P:DNA repair"/>
    <property type="evidence" value="ECO:0007669"/>
    <property type="project" value="UniProtKB-KW"/>
</dbReference>
<dbReference type="EMBL" id="WFLN01000009">
    <property type="protein sequence ID" value="KAB8028568.1"/>
    <property type="molecule type" value="Genomic_DNA"/>
</dbReference>
<evidence type="ECO:0000256" key="2">
    <source>
        <dbReference type="ARBA" id="ARBA00008711"/>
    </source>
</evidence>
<evidence type="ECO:0000256" key="8">
    <source>
        <dbReference type="ARBA" id="ARBA00049348"/>
    </source>
</evidence>
<keyword evidence="5 10" id="KW-0808">Transferase</keyword>
<dbReference type="InterPro" id="IPR001497">
    <property type="entry name" value="MethylDNA_cys_MeTrfase_AS"/>
</dbReference>
<dbReference type="CDD" id="cd06445">
    <property type="entry name" value="ATase"/>
    <property type="match status" value="1"/>
</dbReference>
<evidence type="ECO:0000256" key="4">
    <source>
        <dbReference type="ARBA" id="ARBA00022603"/>
    </source>
</evidence>
<keyword evidence="4 10" id="KW-0489">Methyltransferase</keyword>
<gene>
    <name evidence="10" type="ORF">GCL57_12680</name>
</gene>
<keyword evidence="7" id="KW-0234">DNA repair</keyword>
<dbReference type="RefSeq" id="WP_152213719.1">
    <property type="nucleotide sequence ID" value="NZ_WFLN01000009.1"/>
</dbReference>
<evidence type="ECO:0000259" key="9">
    <source>
        <dbReference type="Pfam" id="PF01035"/>
    </source>
</evidence>
<keyword evidence="11" id="KW-1185">Reference proteome</keyword>
<dbReference type="GO" id="GO:0032259">
    <property type="term" value="P:methylation"/>
    <property type="evidence" value="ECO:0007669"/>
    <property type="project" value="UniProtKB-KW"/>
</dbReference>
<dbReference type="EC" id="2.1.1.63" evidence="3"/>
<evidence type="ECO:0000256" key="3">
    <source>
        <dbReference type="ARBA" id="ARBA00011918"/>
    </source>
</evidence>
<keyword evidence="6" id="KW-0227">DNA damage</keyword>
<comment type="catalytic activity">
    <reaction evidence="1">
        <text>a 4-O-methyl-thymidine in DNA + L-cysteinyl-[protein] = a thymidine in DNA + S-methyl-L-cysteinyl-[protein]</text>
        <dbReference type="Rhea" id="RHEA:53428"/>
        <dbReference type="Rhea" id="RHEA-COMP:10131"/>
        <dbReference type="Rhea" id="RHEA-COMP:10132"/>
        <dbReference type="Rhea" id="RHEA-COMP:13555"/>
        <dbReference type="Rhea" id="RHEA-COMP:13556"/>
        <dbReference type="ChEBI" id="CHEBI:29950"/>
        <dbReference type="ChEBI" id="CHEBI:82612"/>
        <dbReference type="ChEBI" id="CHEBI:137386"/>
        <dbReference type="ChEBI" id="CHEBI:137387"/>
        <dbReference type="EC" id="2.1.1.63"/>
    </reaction>
</comment>
<comment type="similarity">
    <text evidence="2">Belongs to the MGMT family.</text>
</comment>
<dbReference type="InterPro" id="IPR036217">
    <property type="entry name" value="MethylDNA_cys_MeTrfase_DNAb"/>
</dbReference>
<dbReference type="PANTHER" id="PTHR10815:SF13">
    <property type="entry name" value="METHYLATED-DNA--PROTEIN-CYSTEINE METHYLTRANSFERASE"/>
    <property type="match status" value="1"/>
</dbReference>